<name>A0ABQ0ENK3_APOSI</name>
<dbReference type="Pfam" id="PF17490">
    <property type="entry name" value="Tnp_22_dsRBD"/>
    <property type="match status" value="1"/>
</dbReference>
<feature type="region of interest" description="Disordered" evidence="1">
    <location>
        <begin position="1"/>
        <end position="36"/>
    </location>
</feature>
<dbReference type="InterPro" id="IPR035300">
    <property type="entry name" value="L1_dsRBD"/>
</dbReference>
<comment type="caution">
    <text evidence="3">The sequence shown here is derived from an EMBL/GenBank/DDBJ whole genome shotgun (WGS) entry which is preliminary data.</text>
</comment>
<evidence type="ECO:0000259" key="2">
    <source>
        <dbReference type="Pfam" id="PF17490"/>
    </source>
</evidence>
<feature type="compositionally biased region" description="Basic and acidic residues" evidence="1">
    <location>
        <begin position="95"/>
        <end position="107"/>
    </location>
</feature>
<keyword evidence="4" id="KW-1185">Reference proteome</keyword>
<feature type="compositionally biased region" description="Acidic residues" evidence="1">
    <location>
        <begin position="353"/>
        <end position="414"/>
    </location>
</feature>
<reference evidence="3 4" key="1">
    <citation type="submission" date="2024-08" db="EMBL/GenBank/DDBJ databases">
        <title>The draft genome of Apodemus speciosus.</title>
        <authorList>
            <person name="Nabeshima K."/>
            <person name="Suzuki S."/>
            <person name="Onuma M."/>
        </authorList>
    </citation>
    <scope>NUCLEOTIDE SEQUENCE [LARGE SCALE GENOMIC DNA]</scope>
    <source>
        <strain evidence="3">IB14-021</strain>
    </source>
</reference>
<proteinExistence type="predicted"/>
<accession>A0ABQ0ENK3</accession>
<feature type="region of interest" description="Disordered" evidence="1">
    <location>
        <begin position="85"/>
        <end position="153"/>
    </location>
</feature>
<feature type="region of interest" description="Disordered" evidence="1">
    <location>
        <begin position="336"/>
        <end position="436"/>
    </location>
</feature>
<feature type="region of interest" description="Disordered" evidence="1">
    <location>
        <begin position="175"/>
        <end position="202"/>
    </location>
</feature>
<evidence type="ECO:0000313" key="3">
    <source>
        <dbReference type="EMBL" id="GAB1288657.1"/>
    </source>
</evidence>
<feature type="compositionally biased region" description="Basic and acidic residues" evidence="1">
    <location>
        <begin position="336"/>
        <end position="352"/>
    </location>
</feature>
<feature type="compositionally biased region" description="Basic and acidic residues" evidence="1">
    <location>
        <begin position="415"/>
        <end position="428"/>
    </location>
</feature>
<protein>
    <submittedName>
        <fullName evidence="3">LINE-1 type transposase domain-containing protein 1</fullName>
    </submittedName>
</protein>
<feature type="compositionally biased region" description="Basic and acidic residues" evidence="1">
    <location>
        <begin position="7"/>
        <end position="27"/>
    </location>
</feature>
<sequence length="592" mass="65625">MSGVQSKADRLHKEQKEKPSADRERKMAASMGLKHNEVPASMMKQFNALMEMQEVMFAEMRETYRNDIKEMLLKRTAPWMKLLEERLGQQEGDTVSERPKPGEKVQEESSGTDEDTENPTMRSKKSRSGLERKQDKAKQLDSSHVVKPSLESAGQALRGDLGRCRESSGLVALLDGENGKNAEEKAAREPRCPNEDESPPEAAAGATLRLAADFSAATLDIGGRWGQVFRLLKGKGLEPELQCSVKLSFKCDGEAKVFSDLQSLRQFASRKLFLRELLKDLFPQNEMRNEGGRRHELRERLGKTLGDTKHEARRIGSDSLSFLFIKEVKVASPEVKTYEEETLDKETLKKQEGEEEEISEIQGEETSEGETSESGEEEGSEEEEDSESEEEESSESGEEEEDSGEEEEGEEDSEMGEKEEASTLHEARGSTFPGLAVAEEHRVEKIARSAEEIGVVSLVVDSESEEEVNGKTSSQTKKRETFHGLKELAFSYLVWDTKEKKLVRCQEVHRRQGEGGGAASGASPQTGIPCLTLHLSSPSESLGAGSHGPKSRSCPKLSVASQASPLLMNVGEGRFKTLQIEELNGQRSRLDP</sequence>
<feature type="compositionally biased region" description="Basic and acidic residues" evidence="1">
    <location>
        <begin position="177"/>
        <end position="194"/>
    </location>
</feature>
<feature type="domain" description="L1 transposable element dsRBD-like" evidence="2">
    <location>
        <begin position="217"/>
        <end position="280"/>
    </location>
</feature>
<dbReference type="Gene3D" id="3.30.250.20">
    <property type="entry name" value="L1 transposable element, C-terminal domain"/>
    <property type="match status" value="1"/>
</dbReference>
<gene>
    <name evidence="3" type="ORF">APTSU1_000388700</name>
</gene>
<dbReference type="InterPro" id="IPR004244">
    <property type="entry name" value="Transposase_22"/>
</dbReference>
<dbReference type="InterPro" id="IPR042566">
    <property type="entry name" value="L1_C"/>
</dbReference>
<dbReference type="PANTHER" id="PTHR11505">
    <property type="entry name" value="L1 TRANSPOSABLE ELEMENT-RELATED"/>
    <property type="match status" value="1"/>
</dbReference>
<feature type="compositionally biased region" description="Basic and acidic residues" evidence="1">
    <location>
        <begin position="128"/>
        <end position="141"/>
    </location>
</feature>
<dbReference type="EMBL" id="BAAFST010000004">
    <property type="protein sequence ID" value="GAB1288657.1"/>
    <property type="molecule type" value="Genomic_DNA"/>
</dbReference>
<evidence type="ECO:0000313" key="4">
    <source>
        <dbReference type="Proteomes" id="UP001623349"/>
    </source>
</evidence>
<organism evidence="3 4">
    <name type="scientific">Apodemus speciosus</name>
    <name type="common">Large Japanese field mouse</name>
    <dbReference type="NCBI Taxonomy" id="105296"/>
    <lineage>
        <taxon>Eukaryota</taxon>
        <taxon>Metazoa</taxon>
        <taxon>Chordata</taxon>
        <taxon>Craniata</taxon>
        <taxon>Vertebrata</taxon>
        <taxon>Euteleostomi</taxon>
        <taxon>Mammalia</taxon>
        <taxon>Eutheria</taxon>
        <taxon>Euarchontoglires</taxon>
        <taxon>Glires</taxon>
        <taxon>Rodentia</taxon>
        <taxon>Myomorpha</taxon>
        <taxon>Muroidea</taxon>
        <taxon>Muridae</taxon>
        <taxon>Murinae</taxon>
        <taxon>Apodemus</taxon>
    </lineage>
</organism>
<evidence type="ECO:0000256" key="1">
    <source>
        <dbReference type="SAM" id="MobiDB-lite"/>
    </source>
</evidence>
<dbReference type="Proteomes" id="UP001623349">
    <property type="component" value="Unassembled WGS sequence"/>
</dbReference>
<feature type="region of interest" description="Disordered" evidence="1">
    <location>
        <begin position="510"/>
        <end position="558"/>
    </location>
</feature>